<evidence type="ECO:0000259" key="1">
    <source>
        <dbReference type="PROSITE" id="PS51750"/>
    </source>
</evidence>
<dbReference type="SMART" id="SM01040">
    <property type="entry name" value="Bro-N"/>
    <property type="match status" value="1"/>
</dbReference>
<accession>A0A5J4SM01</accession>
<dbReference type="EMBL" id="SNRY01000104">
    <property type="protein sequence ID" value="KAA6347189.1"/>
    <property type="molecule type" value="Genomic_DNA"/>
</dbReference>
<protein>
    <recommendedName>
        <fullName evidence="1">Bro-N domain-containing protein</fullName>
    </recommendedName>
</protein>
<dbReference type="PANTHER" id="PTHR36180:SF2">
    <property type="entry name" value="BRO FAMILY PROTEIN"/>
    <property type="match status" value="1"/>
</dbReference>
<organism evidence="2">
    <name type="scientific">termite gut metagenome</name>
    <dbReference type="NCBI Taxonomy" id="433724"/>
    <lineage>
        <taxon>unclassified sequences</taxon>
        <taxon>metagenomes</taxon>
        <taxon>organismal metagenomes</taxon>
    </lineage>
</organism>
<reference evidence="2" key="1">
    <citation type="submission" date="2019-03" db="EMBL/GenBank/DDBJ databases">
        <title>Single cell metagenomics reveals metabolic interactions within the superorganism composed of flagellate Streblomastix strix and complex community of Bacteroidetes bacteria on its surface.</title>
        <authorList>
            <person name="Treitli S.C."/>
            <person name="Kolisko M."/>
            <person name="Husnik F."/>
            <person name="Keeling P."/>
            <person name="Hampl V."/>
        </authorList>
    </citation>
    <scope>NUCLEOTIDE SEQUENCE</scope>
    <source>
        <strain evidence="2">STM</strain>
    </source>
</reference>
<comment type="caution">
    <text evidence="2">The sequence shown here is derived from an EMBL/GenBank/DDBJ whole genome shotgun (WGS) entry which is preliminary data.</text>
</comment>
<dbReference type="AlphaFoldDB" id="A0A5J4SM01"/>
<dbReference type="Pfam" id="PF02498">
    <property type="entry name" value="Bro-N"/>
    <property type="match status" value="1"/>
</dbReference>
<feature type="domain" description="Bro-N" evidence="1">
    <location>
        <begin position="6"/>
        <end position="114"/>
    </location>
</feature>
<dbReference type="PANTHER" id="PTHR36180">
    <property type="entry name" value="DNA-BINDING PROTEIN-RELATED-RELATED"/>
    <property type="match status" value="1"/>
</dbReference>
<evidence type="ECO:0000313" key="2">
    <source>
        <dbReference type="EMBL" id="KAA6347189.1"/>
    </source>
</evidence>
<name>A0A5J4SM01_9ZZZZ</name>
<dbReference type="InterPro" id="IPR003497">
    <property type="entry name" value="BRO_N_domain"/>
</dbReference>
<gene>
    <name evidence="2" type="ORF">EZS27_005358</name>
</gene>
<sequence>MESLMNTKIRIFQSSEFGEIRTAIGDNGESLFCLVDLCNALGIKNTTQVAQRLDDDERPMLNIGRENQYVGNTLTTFVTESGMYAVILRSNKPEARRFRKWVTSEVLPSIRRNGGYHLFEPIGGVLPIFYDGKVGYPRKELLMAAGYSSDSGTVNALKKKLPEHFFTLFRTACVSAEFAKLRYNQGKVRQLEIQFYANAKKAIDYKVK</sequence>
<dbReference type="PROSITE" id="PS51750">
    <property type="entry name" value="BRO_N"/>
    <property type="match status" value="1"/>
</dbReference>
<proteinExistence type="predicted"/>